<comment type="caution">
    <text evidence="3">The sequence shown here is derived from an EMBL/GenBank/DDBJ whole genome shotgun (WGS) entry which is preliminary data.</text>
</comment>
<dbReference type="InterPro" id="IPR050992">
    <property type="entry name" value="CheZ_family_phosphatases"/>
</dbReference>
<dbReference type="GO" id="GO:0016787">
    <property type="term" value="F:hydrolase activity"/>
    <property type="evidence" value="ECO:0007669"/>
    <property type="project" value="UniProtKB-KW"/>
</dbReference>
<organism evidence="3 4">
    <name type="scientific">Methanofollis fontis</name>
    <dbReference type="NCBI Taxonomy" id="2052832"/>
    <lineage>
        <taxon>Archaea</taxon>
        <taxon>Methanobacteriati</taxon>
        <taxon>Methanobacteriota</taxon>
        <taxon>Stenosarchaea group</taxon>
        <taxon>Methanomicrobia</taxon>
        <taxon>Methanomicrobiales</taxon>
        <taxon>Methanomicrobiaceae</taxon>
        <taxon>Methanofollis</taxon>
    </lineage>
</organism>
<evidence type="ECO:0000256" key="1">
    <source>
        <dbReference type="ARBA" id="ARBA00022500"/>
    </source>
</evidence>
<reference evidence="3 4" key="1">
    <citation type="submission" date="2017-11" db="EMBL/GenBank/DDBJ databases">
        <title>Isolation and Characterization of Methanofollis Species from Methane Seep Offshore SW Taiwan.</title>
        <authorList>
            <person name="Teng N.-H."/>
            <person name="Lai M.-C."/>
            <person name="Chen S.-C."/>
        </authorList>
    </citation>
    <scope>NUCLEOTIDE SEQUENCE [LARGE SCALE GENOMIC DNA]</scope>
    <source>
        <strain evidence="3 4">FWC-SCC2</strain>
    </source>
</reference>
<accession>A0A483CUS0</accession>
<sequence>MSLNNEDLDAIRELVNIGVGRAAAMLNEITCSHIILHVPTLQVIRIDELDAACGLPVEGTAATVKIDFKGFFTGTTALIFPPESAAALVMAITGENGDQPELDAIRIETLTEVGNIFINGVMGSIGNVLGQQITYTPPLYVEDSIAQIVWNARFHADERVLLANTRFFVEDINVEGIIAMILEIGSLETLLEKIAAVRGE</sequence>
<evidence type="ECO:0000256" key="2">
    <source>
        <dbReference type="ARBA" id="ARBA00022801"/>
    </source>
</evidence>
<dbReference type="OrthoDB" id="117070at2157"/>
<dbReference type="Proteomes" id="UP000292580">
    <property type="component" value="Unassembled WGS sequence"/>
</dbReference>
<keyword evidence="2" id="KW-0378">Hydrolase</keyword>
<dbReference type="SUPFAM" id="SSF103039">
    <property type="entry name" value="CheC-like"/>
    <property type="match status" value="1"/>
</dbReference>
<protein>
    <submittedName>
        <fullName evidence="3">Chemotaxis protein CheC</fullName>
    </submittedName>
</protein>
<dbReference type="GO" id="GO:0006935">
    <property type="term" value="P:chemotaxis"/>
    <property type="evidence" value="ECO:0007669"/>
    <property type="project" value="UniProtKB-KW"/>
</dbReference>
<dbReference type="InterPro" id="IPR028976">
    <property type="entry name" value="CheC-like_sf"/>
</dbReference>
<dbReference type="PANTHER" id="PTHR43693:SF1">
    <property type="entry name" value="PROTEIN PHOSPHATASE CHEZ"/>
    <property type="match status" value="1"/>
</dbReference>
<gene>
    <name evidence="3" type="ORF">CUJ86_00120</name>
</gene>
<evidence type="ECO:0000313" key="3">
    <source>
        <dbReference type="EMBL" id="TAJ45197.1"/>
    </source>
</evidence>
<dbReference type="AlphaFoldDB" id="A0A483CUS0"/>
<name>A0A483CUS0_9EURY</name>
<keyword evidence="4" id="KW-1185">Reference proteome</keyword>
<dbReference type="Gene3D" id="3.40.1550.10">
    <property type="entry name" value="CheC-like"/>
    <property type="match status" value="1"/>
</dbReference>
<dbReference type="PANTHER" id="PTHR43693">
    <property type="entry name" value="PROTEIN PHOSPHATASE CHEZ"/>
    <property type="match status" value="1"/>
</dbReference>
<evidence type="ECO:0000313" key="4">
    <source>
        <dbReference type="Proteomes" id="UP000292580"/>
    </source>
</evidence>
<keyword evidence="1" id="KW-0145">Chemotaxis</keyword>
<dbReference type="RefSeq" id="WP_130645537.1">
    <property type="nucleotide sequence ID" value="NZ_PGCL01000001.1"/>
</dbReference>
<dbReference type="CDD" id="cd17910">
    <property type="entry name" value="CheC_ClassII"/>
    <property type="match status" value="1"/>
</dbReference>
<proteinExistence type="predicted"/>
<dbReference type="EMBL" id="PGCL01000001">
    <property type="protein sequence ID" value="TAJ45197.1"/>
    <property type="molecule type" value="Genomic_DNA"/>
</dbReference>